<name>A0A7S0D247_MICPS</name>
<evidence type="ECO:0000313" key="1">
    <source>
        <dbReference type="EMBL" id="CAD8440925.1"/>
    </source>
</evidence>
<sequence>MADFFVAQFLDEWAAMEATSKGTPKYNRKCLEVDFATVSSSPTLQCRGPAYPGDVKCRVADRLMNQHHNEFLRLRDWVDLGEGRKLVTDDFRLAHFMLRAREIVAAEVGACAPPTRLEHIKNPFLTPSQCRACVEKNDLKALNKRDLEVVESRRAQLLGALRGLKMKHGRTVEATVAEIVCERLEKKTKRARE</sequence>
<proteinExistence type="predicted"/>
<gene>
    <name evidence="1" type="ORF">MSP1401_LOCUS6583</name>
</gene>
<dbReference type="AlphaFoldDB" id="A0A7S0D247"/>
<accession>A0A7S0D247</accession>
<reference evidence="1" key="1">
    <citation type="submission" date="2021-01" db="EMBL/GenBank/DDBJ databases">
        <authorList>
            <person name="Corre E."/>
            <person name="Pelletier E."/>
            <person name="Niang G."/>
            <person name="Scheremetjew M."/>
            <person name="Finn R."/>
            <person name="Kale V."/>
            <person name="Holt S."/>
            <person name="Cochrane G."/>
            <person name="Meng A."/>
            <person name="Brown T."/>
            <person name="Cohen L."/>
        </authorList>
    </citation>
    <scope>NUCLEOTIDE SEQUENCE</scope>
    <source>
        <strain evidence="1">CCAC1681</strain>
    </source>
</reference>
<organism evidence="1">
    <name type="scientific">Micromonas pusilla</name>
    <name type="common">Picoplanktonic green alga</name>
    <name type="synonym">Chromulina pusilla</name>
    <dbReference type="NCBI Taxonomy" id="38833"/>
    <lineage>
        <taxon>Eukaryota</taxon>
        <taxon>Viridiplantae</taxon>
        <taxon>Chlorophyta</taxon>
        <taxon>Mamiellophyceae</taxon>
        <taxon>Mamiellales</taxon>
        <taxon>Mamiellaceae</taxon>
        <taxon>Micromonas</taxon>
    </lineage>
</organism>
<protein>
    <submittedName>
        <fullName evidence="1">Uncharacterized protein</fullName>
    </submittedName>
</protein>
<dbReference type="EMBL" id="HBEN01007980">
    <property type="protein sequence ID" value="CAD8440925.1"/>
    <property type="molecule type" value="Transcribed_RNA"/>
</dbReference>